<dbReference type="GO" id="GO:0016829">
    <property type="term" value="F:lyase activity"/>
    <property type="evidence" value="ECO:0007669"/>
    <property type="project" value="UniProtKB-KW"/>
</dbReference>
<dbReference type="InterPro" id="IPR013785">
    <property type="entry name" value="Aldolase_TIM"/>
</dbReference>
<name>A0A484VC80_9ZZZZ</name>
<evidence type="ECO:0000256" key="5">
    <source>
        <dbReference type="ARBA" id="ARBA00023239"/>
    </source>
</evidence>
<organism evidence="7">
    <name type="scientific">plant metagenome</name>
    <dbReference type="NCBI Taxonomy" id="1297885"/>
    <lineage>
        <taxon>unclassified sequences</taxon>
        <taxon>metagenomes</taxon>
        <taxon>organismal metagenomes</taxon>
    </lineage>
</organism>
<protein>
    <recommendedName>
        <fullName evidence="2">imidazole glycerol-phosphate synthase</fullName>
        <ecNumber evidence="2">4.3.2.10</ecNumber>
    </recommendedName>
</protein>
<dbReference type="PANTHER" id="PTHR21235:SF2">
    <property type="entry name" value="IMIDAZOLE GLYCEROL PHOSPHATE SYNTHASE HISHF"/>
    <property type="match status" value="1"/>
</dbReference>
<dbReference type="EC" id="4.3.2.10" evidence="2"/>
<dbReference type="SUPFAM" id="SSF51366">
    <property type="entry name" value="Ribulose-phoshate binding barrel"/>
    <property type="match status" value="1"/>
</dbReference>
<dbReference type="GO" id="GO:0000105">
    <property type="term" value="P:L-histidine biosynthetic process"/>
    <property type="evidence" value="ECO:0007669"/>
    <property type="project" value="UniProtKB-UniPathway"/>
</dbReference>
<evidence type="ECO:0000256" key="3">
    <source>
        <dbReference type="ARBA" id="ARBA00022605"/>
    </source>
</evidence>
<dbReference type="PANTHER" id="PTHR21235">
    <property type="entry name" value="IMIDAZOLE GLYCEROL PHOSPHATE SYNTHASE SUBUNIT HISF/H IGP SYNTHASE SUBUNIT HISF/H"/>
    <property type="match status" value="1"/>
</dbReference>
<reference evidence="7" key="1">
    <citation type="submission" date="2019-03" db="EMBL/GenBank/DDBJ databases">
        <authorList>
            <person name="Danneels B."/>
        </authorList>
    </citation>
    <scope>NUCLEOTIDE SEQUENCE</scope>
</reference>
<evidence type="ECO:0000256" key="4">
    <source>
        <dbReference type="ARBA" id="ARBA00023102"/>
    </source>
</evidence>
<dbReference type="EMBL" id="CAADIO010000050">
    <property type="protein sequence ID" value="VFR97137.1"/>
    <property type="molecule type" value="Genomic_DNA"/>
</dbReference>
<dbReference type="InterPro" id="IPR004651">
    <property type="entry name" value="HisF"/>
</dbReference>
<comment type="catalytic activity">
    <reaction evidence="6">
        <text>5-[(5-phospho-1-deoxy-D-ribulos-1-ylimino)methylamino]-1-(5-phospho-beta-D-ribosyl)imidazole-4-carboxamide + L-glutamine = D-erythro-1-(imidazol-4-yl)glycerol 3-phosphate + 5-amino-1-(5-phospho-beta-D-ribosyl)imidazole-4-carboxamide + L-glutamate + H(+)</text>
        <dbReference type="Rhea" id="RHEA:24793"/>
        <dbReference type="ChEBI" id="CHEBI:15378"/>
        <dbReference type="ChEBI" id="CHEBI:29985"/>
        <dbReference type="ChEBI" id="CHEBI:58278"/>
        <dbReference type="ChEBI" id="CHEBI:58359"/>
        <dbReference type="ChEBI" id="CHEBI:58475"/>
        <dbReference type="ChEBI" id="CHEBI:58525"/>
        <dbReference type="EC" id="4.3.2.10"/>
    </reaction>
</comment>
<dbReference type="InterPro" id="IPR050064">
    <property type="entry name" value="IGPS_HisA/HisF"/>
</dbReference>
<dbReference type="GO" id="GO:0000107">
    <property type="term" value="F:imidazoleglycerol-phosphate synthase activity"/>
    <property type="evidence" value="ECO:0007669"/>
    <property type="project" value="InterPro"/>
</dbReference>
<sequence>MSMLRSRIIPCLLMQDGGLVKTRQFKDPKYVGDPLNAVKIFNEKEVDELVFLDIDATAQRRGPNFALLKNLAVESRMPLCYGGGVTQASEAAKIIALGFEKVSLSAAALARPELIGEVAQAVGAQSVVVTLDVRKNKLFSGYTVYTRNGQEKHKIDLLDFCRKAVELGAGEIVINSIDRDGEMAGYDLALAKSVRGVVSSPLSFVGGAGSVNDMQALIDEVGVVGAAAGSMFVFKGPYRAVLINYAKPGKLS</sequence>
<evidence type="ECO:0000256" key="6">
    <source>
        <dbReference type="ARBA" id="ARBA00047838"/>
    </source>
</evidence>
<keyword evidence="5 7" id="KW-0456">Lyase</keyword>
<comment type="pathway">
    <text evidence="1">Amino-acid biosynthesis; L-histidine biosynthesis; L-histidine from 5-phospho-alpha-D-ribose 1-diphosphate: step 5/9.</text>
</comment>
<dbReference type="Pfam" id="PF00977">
    <property type="entry name" value="His_biosynth"/>
    <property type="match status" value="1"/>
</dbReference>
<dbReference type="CDD" id="cd04731">
    <property type="entry name" value="HisF"/>
    <property type="match status" value="1"/>
</dbReference>
<dbReference type="InterPro" id="IPR006062">
    <property type="entry name" value="His_biosynth"/>
</dbReference>
<keyword evidence="4" id="KW-0368">Histidine biosynthesis</keyword>
<keyword evidence="3" id="KW-0028">Amino-acid biosynthesis</keyword>
<dbReference type="NCBIfam" id="NF038364">
    <property type="entry name" value="AglZ_HisF2_fam"/>
    <property type="match status" value="1"/>
</dbReference>
<dbReference type="AlphaFoldDB" id="A0A484VC80"/>
<accession>A0A484VC80</accession>
<evidence type="ECO:0000256" key="2">
    <source>
        <dbReference type="ARBA" id="ARBA00012809"/>
    </source>
</evidence>
<dbReference type="Gene3D" id="3.20.20.70">
    <property type="entry name" value="Aldolase class I"/>
    <property type="match status" value="1"/>
</dbReference>
<dbReference type="InterPro" id="IPR011060">
    <property type="entry name" value="RibuloseP-bd_barrel"/>
</dbReference>
<gene>
    <name evidence="7" type="ORF">RAN3_2769</name>
</gene>
<evidence type="ECO:0000313" key="7">
    <source>
        <dbReference type="EMBL" id="VFR97137.1"/>
    </source>
</evidence>
<evidence type="ECO:0000256" key="1">
    <source>
        <dbReference type="ARBA" id="ARBA00005091"/>
    </source>
</evidence>
<proteinExistence type="predicted"/>
<dbReference type="UniPathway" id="UPA00031">
    <property type="reaction ID" value="UER00010"/>
</dbReference>